<dbReference type="InterPro" id="IPR029039">
    <property type="entry name" value="Flavoprotein-like_sf"/>
</dbReference>
<gene>
    <name evidence="3" type="ORF">AH67_02805</name>
</gene>
<sequence length="174" mass="19745">MKTSVMVFHPNIARSRINAALMERAQNEPELDLVVRDMYALYPDFHINVEEEQRVADGADRLVFQFPFYWYSAPALMKQWEDEVLSSGWAYGPDARIAGKRMMLAVSTGGLKDTYSVEGKHHAAMSELLLPYRIMTQYLGLEFEEPFIVHGAYAPDLDDGALAAVAQEYVARLH</sequence>
<dbReference type="AlphaFoldDB" id="A0A0A7I9V5"/>
<evidence type="ECO:0000256" key="1">
    <source>
        <dbReference type="ARBA" id="ARBA00023002"/>
    </source>
</evidence>
<dbReference type="PANTHER" id="PTHR47307">
    <property type="entry name" value="GLUTATHIONE-REGULATED POTASSIUM-EFFLUX SYSTEM ANCILLARY PROTEIN KEFG"/>
    <property type="match status" value="1"/>
</dbReference>
<accession>A0A0A7I9V5</accession>
<proteinExistence type="predicted"/>
<dbReference type="Pfam" id="PF02525">
    <property type="entry name" value="Flavodoxin_2"/>
    <property type="match status" value="1"/>
</dbReference>
<dbReference type="GO" id="GO:0003955">
    <property type="term" value="F:NAD(P)H dehydrogenase (quinone) activity"/>
    <property type="evidence" value="ECO:0007669"/>
    <property type="project" value="TreeGrafter"/>
</dbReference>
<dbReference type="GO" id="GO:0010181">
    <property type="term" value="F:FMN binding"/>
    <property type="evidence" value="ECO:0007669"/>
    <property type="project" value="TreeGrafter"/>
</dbReference>
<protein>
    <submittedName>
        <fullName evidence="3">General stress protein</fullName>
    </submittedName>
</protein>
<reference evidence="3 4" key="1">
    <citation type="journal article" date="2015" name="Genome Announc.">
        <title>Bifidobacterium pseudolongum Strain PV8-2, Isolated from a Stool Sample of an Anemic Kenyan Infant.</title>
        <authorList>
            <person name="Vazquez-Gutierrez P."/>
            <person name="Lacroix C."/>
            <person name="Chassard C."/>
            <person name="Klumpp J."/>
            <person name="Stevens M.J."/>
            <person name="Jans C."/>
        </authorList>
    </citation>
    <scope>NUCLEOTIDE SEQUENCE [LARGE SCALE GENOMIC DNA]</scope>
    <source>
        <strain evidence="3 4">PV8-2</strain>
    </source>
</reference>
<dbReference type="SUPFAM" id="SSF52218">
    <property type="entry name" value="Flavoproteins"/>
    <property type="match status" value="1"/>
</dbReference>
<evidence type="ECO:0000259" key="2">
    <source>
        <dbReference type="Pfam" id="PF02525"/>
    </source>
</evidence>
<dbReference type="HOGENOM" id="CLU_058643_0_2_11"/>
<dbReference type="Gene3D" id="3.40.50.360">
    <property type="match status" value="1"/>
</dbReference>
<feature type="domain" description="Flavodoxin-like fold" evidence="2">
    <location>
        <begin position="1"/>
        <end position="173"/>
    </location>
</feature>
<dbReference type="KEGG" id="bpsp:AH67_02805"/>
<dbReference type="Proteomes" id="UP000030636">
    <property type="component" value="Chromosome"/>
</dbReference>
<dbReference type="RefSeq" id="WP_039171377.1">
    <property type="nucleotide sequence ID" value="NZ_CP007457.1"/>
</dbReference>
<keyword evidence="4" id="KW-1185">Reference proteome</keyword>
<dbReference type="InterPro" id="IPR003680">
    <property type="entry name" value="Flavodoxin_fold"/>
</dbReference>
<dbReference type="STRING" id="1447715.AH67_02805"/>
<dbReference type="GO" id="GO:0009055">
    <property type="term" value="F:electron transfer activity"/>
    <property type="evidence" value="ECO:0007669"/>
    <property type="project" value="TreeGrafter"/>
</dbReference>
<evidence type="ECO:0000313" key="3">
    <source>
        <dbReference type="EMBL" id="AIZ15985.1"/>
    </source>
</evidence>
<dbReference type="InterPro" id="IPR046980">
    <property type="entry name" value="KefG/KefF"/>
</dbReference>
<dbReference type="PANTHER" id="PTHR47307:SF1">
    <property type="entry name" value="GLUTATHIONE-REGULATED POTASSIUM-EFFLUX SYSTEM ANCILLARY PROTEIN KEFG"/>
    <property type="match status" value="1"/>
</dbReference>
<name>A0A0A7I9V5_9BIFI</name>
<dbReference type="OrthoDB" id="9798454at2"/>
<keyword evidence="1" id="KW-0560">Oxidoreductase</keyword>
<evidence type="ECO:0000313" key="4">
    <source>
        <dbReference type="Proteomes" id="UP000030636"/>
    </source>
</evidence>
<organism evidence="3 4">
    <name type="scientific">Bifidobacterium pseudolongum PV8-2</name>
    <dbReference type="NCBI Taxonomy" id="1447715"/>
    <lineage>
        <taxon>Bacteria</taxon>
        <taxon>Bacillati</taxon>
        <taxon>Actinomycetota</taxon>
        <taxon>Actinomycetes</taxon>
        <taxon>Bifidobacteriales</taxon>
        <taxon>Bifidobacteriaceae</taxon>
        <taxon>Bifidobacterium</taxon>
    </lineage>
</organism>
<dbReference type="EMBL" id="CP007457">
    <property type="protein sequence ID" value="AIZ15985.1"/>
    <property type="molecule type" value="Genomic_DNA"/>
</dbReference>